<evidence type="ECO:0000256" key="2">
    <source>
        <dbReference type="ARBA" id="ARBA00022692"/>
    </source>
</evidence>
<reference evidence="9" key="1">
    <citation type="submission" date="2018-10" db="EMBL/GenBank/DDBJ databases">
        <title>Hidden diversity of soil giant viruses.</title>
        <authorList>
            <person name="Schulz F."/>
            <person name="Alteio L."/>
            <person name="Goudeau D."/>
            <person name="Ryan E.M."/>
            <person name="Malmstrom R.R."/>
            <person name="Blanchard J."/>
            <person name="Woyke T."/>
        </authorList>
    </citation>
    <scope>NUCLEOTIDE SEQUENCE</scope>
    <source>
        <strain evidence="9">TEV1</strain>
    </source>
</reference>
<keyword evidence="2 7" id="KW-0812">Transmembrane</keyword>
<comment type="subcellular location">
    <subcellularLocation>
        <location evidence="1">Membrane</location>
        <topology evidence="1">Multi-pass membrane protein</topology>
    </subcellularLocation>
</comment>
<dbReference type="InterPro" id="IPR027417">
    <property type="entry name" value="P-loop_NTPase"/>
</dbReference>
<dbReference type="PANTHER" id="PTHR24221:SF503">
    <property type="entry name" value="MITOCHONDRIAL POTASSIUM CHANNEL ATP-BINDING SUBUNIT"/>
    <property type="match status" value="1"/>
</dbReference>
<dbReference type="Gene3D" id="1.20.1560.10">
    <property type="entry name" value="ABC transporter type 1, transmembrane domain"/>
    <property type="match status" value="1"/>
</dbReference>
<dbReference type="InterPro" id="IPR017871">
    <property type="entry name" value="ABC_transporter-like_CS"/>
</dbReference>
<gene>
    <name evidence="9" type="ORF">Terrestrivirus7_14</name>
</gene>
<dbReference type="InterPro" id="IPR003439">
    <property type="entry name" value="ABC_transporter-like_ATP-bd"/>
</dbReference>
<keyword evidence="5 7" id="KW-1133">Transmembrane helix</keyword>
<name>A0A3G4ZR47_9VIRU</name>
<keyword evidence="6 7" id="KW-0472">Membrane</keyword>
<evidence type="ECO:0000259" key="8">
    <source>
        <dbReference type="PROSITE" id="PS50893"/>
    </source>
</evidence>
<evidence type="ECO:0000313" key="9">
    <source>
        <dbReference type="EMBL" id="AYV76461.1"/>
    </source>
</evidence>
<dbReference type="GO" id="GO:0042626">
    <property type="term" value="F:ATPase-coupled transmembrane transporter activity"/>
    <property type="evidence" value="ECO:0007669"/>
    <property type="project" value="TreeGrafter"/>
</dbReference>
<proteinExistence type="predicted"/>
<dbReference type="InterPro" id="IPR036640">
    <property type="entry name" value="ABC1_TM_sf"/>
</dbReference>
<dbReference type="EMBL" id="MK071985">
    <property type="protein sequence ID" value="AYV76461.1"/>
    <property type="molecule type" value="Genomic_DNA"/>
</dbReference>
<dbReference type="InterPro" id="IPR039421">
    <property type="entry name" value="Type_1_exporter"/>
</dbReference>
<dbReference type="SUPFAM" id="SSF52540">
    <property type="entry name" value="P-loop containing nucleoside triphosphate hydrolases"/>
    <property type="match status" value="1"/>
</dbReference>
<dbReference type="Pfam" id="PF00005">
    <property type="entry name" value="ABC_tran"/>
    <property type="match status" value="1"/>
</dbReference>
<protein>
    <submittedName>
        <fullName evidence="9">ABC transporter</fullName>
    </submittedName>
</protein>
<evidence type="ECO:0000256" key="7">
    <source>
        <dbReference type="SAM" id="Phobius"/>
    </source>
</evidence>
<feature type="transmembrane region" description="Helical" evidence="7">
    <location>
        <begin position="60"/>
        <end position="80"/>
    </location>
</feature>
<sequence length="550" mass="64992">MYHRARIMYNLYKYIDRRTYLCSLIHSIIFFVRIVLYRTIYKIASNLNTESDLSQFYTEIIKYFLGLLLIEFIHLGTYYYTKKLINKTISNLFSNAMSNMLRYNLTDLQIYDKNKLISLHDLYYIFESVYEKMILNLPRYIIYLCYYIYGIYEFSFKTVATMIVISFVSTIIMHKISEIKEQNYTKFYLHDTSMKQEHIERLNNIKHIKTSQTECFEQNEITDSYKQREITKNYDMKLTNAMTLIPDMTGNFMTCMIYILGAESVSSLMIKPIDLIFLGTNSNNFIYYTINLKNIWDDYKKHHHQMKIIFDLNNEKNKIESTSMTSMTSMNENNLKEIQKLKIIYENNIVPANGHEFIVERHKITSIIGKNGSGKTSLVYSLLGMNDLKCWNLEYKGIDSDEWIKMNCLKTRENVSMIYQDSQLFDKSVMYNILYGTKSNENDVIKLSEKMGIRDWVITNSGRKIGMSGESISGGEKKKIQLLNALLQDKDIYIFDEPTNNLDDVTKKWYITQIKEMAKQGKIIIVITHDEILIKQTDLIIELNKIRDQN</sequence>
<feature type="domain" description="ABC transporter" evidence="8">
    <location>
        <begin position="333"/>
        <end position="550"/>
    </location>
</feature>
<dbReference type="Gene3D" id="3.40.50.300">
    <property type="entry name" value="P-loop containing nucleotide triphosphate hydrolases"/>
    <property type="match status" value="1"/>
</dbReference>
<dbReference type="GO" id="GO:0005524">
    <property type="term" value="F:ATP binding"/>
    <property type="evidence" value="ECO:0007669"/>
    <property type="project" value="UniProtKB-KW"/>
</dbReference>
<evidence type="ECO:0000256" key="6">
    <source>
        <dbReference type="ARBA" id="ARBA00023136"/>
    </source>
</evidence>
<dbReference type="GO" id="GO:0016887">
    <property type="term" value="F:ATP hydrolysis activity"/>
    <property type="evidence" value="ECO:0007669"/>
    <property type="project" value="InterPro"/>
</dbReference>
<dbReference type="PANTHER" id="PTHR24221">
    <property type="entry name" value="ATP-BINDING CASSETTE SUB-FAMILY B"/>
    <property type="match status" value="1"/>
</dbReference>
<keyword evidence="4" id="KW-0067">ATP-binding</keyword>
<feature type="transmembrane region" description="Helical" evidence="7">
    <location>
        <begin position="20"/>
        <end position="40"/>
    </location>
</feature>
<dbReference type="GO" id="GO:0016020">
    <property type="term" value="C:membrane"/>
    <property type="evidence" value="ECO:0007669"/>
    <property type="project" value="UniProtKB-SubCell"/>
</dbReference>
<evidence type="ECO:0000256" key="4">
    <source>
        <dbReference type="ARBA" id="ARBA00022840"/>
    </source>
</evidence>
<dbReference type="SMART" id="SM00382">
    <property type="entry name" value="AAA"/>
    <property type="match status" value="1"/>
</dbReference>
<evidence type="ECO:0000256" key="1">
    <source>
        <dbReference type="ARBA" id="ARBA00004141"/>
    </source>
</evidence>
<accession>A0A3G4ZR47</accession>
<dbReference type="InterPro" id="IPR003593">
    <property type="entry name" value="AAA+_ATPase"/>
</dbReference>
<dbReference type="PROSITE" id="PS50893">
    <property type="entry name" value="ABC_TRANSPORTER_2"/>
    <property type="match status" value="1"/>
</dbReference>
<evidence type="ECO:0000256" key="3">
    <source>
        <dbReference type="ARBA" id="ARBA00022741"/>
    </source>
</evidence>
<keyword evidence="3" id="KW-0547">Nucleotide-binding</keyword>
<organism evidence="9">
    <name type="scientific">Terrestrivirus sp</name>
    <dbReference type="NCBI Taxonomy" id="2487775"/>
    <lineage>
        <taxon>Viruses</taxon>
        <taxon>Varidnaviria</taxon>
        <taxon>Bamfordvirae</taxon>
        <taxon>Nucleocytoviricota</taxon>
        <taxon>Megaviricetes</taxon>
        <taxon>Imitervirales</taxon>
        <taxon>Mimiviridae</taxon>
        <taxon>Klosneuvirinae</taxon>
    </lineage>
</organism>
<dbReference type="SUPFAM" id="SSF90123">
    <property type="entry name" value="ABC transporter transmembrane region"/>
    <property type="match status" value="1"/>
</dbReference>
<dbReference type="PROSITE" id="PS00211">
    <property type="entry name" value="ABC_TRANSPORTER_1"/>
    <property type="match status" value="1"/>
</dbReference>
<evidence type="ECO:0000256" key="5">
    <source>
        <dbReference type="ARBA" id="ARBA00022989"/>
    </source>
</evidence>